<evidence type="ECO:0000259" key="8">
    <source>
        <dbReference type="PROSITE" id="PS51096"/>
    </source>
</evidence>
<dbReference type="RefSeq" id="WP_139692110.1">
    <property type="nucleotide sequence ID" value="NZ_AP021853.1"/>
</dbReference>
<keyword evidence="4" id="KW-0762">Sugar transport</keyword>
<dbReference type="GO" id="GO:0009401">
    <property type="term" value="P:phosphoenolpyruvate-dependent sugar phosphotransferase system"/>
    <property type="evidence" value="ECO:0007669"/>
    <property type="project" value="UniProtKB-KW"/>
</dbReference>
<dbReference type="GO" id="GO:0005737">
    <property type="term" value="C:cytoplasm"/>
    <property type="evidence" value="ECO:0007669"/>
    <property type="project" value="UniProtKB-SubCell"/>
</dbReference>
<reference evidence="9 10" key="1">
    <citation type="submission" date="2019-09" db="EMBL/GenBank/DDBJ databases">
        <title>Complete genome sequence of Sporolactobacillus terrae 70-3.</title>
        <authorList>
            <person name="Tanaka N."/>
            <person name="Shiwa Y."/>
            <person name="Fujita N."/>
            <person name="Tanasupawat S."/>
        </authorList>
    </citation>
    <scope>NUCLEOTIDE SEQUENCE [LARGE SCALE GENOMIC DNA]</scope>
    <source>
        <strain evidence="9 10">70-3</strain>
    </source>
</reference>
<dbReference type="InterPro" id="IPR033887">
    <property type="entry name" value="PTS_IIA_man"/>
</dbReference>
<dbReference type="CDD" id="cd00006">
    <property type="entry name" value="PTS_IIA_man"/>
    <property type="match status" value="1"/>
</dbReference>
<comment type="subcellular location">
    <subcellularLocation>
        <location evidence="1">Cytoplasm</location>
    </subcellularLocation>
</comment>
<proteinExistence type="predicted"/>
<gene>
    <name evidence="9" type="ORF">St703_25400</name>
</gene>
<dbReference type="InterPro" id="IPR051471">
    <property type="entry name" value="Bacterial_PTS_sugar_comp"/>
</dbReference>
<protein>
    <submittedName>
        <fullName evidence="9">PTS mannose transporter subunit IIA</fullName>
    </submittedName>
</protein>
<evidence type="ECO:0000256" key="3">
    <source>
        <dbReference type="ARBA" id="ARBA00022490"/>
    </source>
</evidence>
<evidence type="ECO:0000313" key="10">
    <source>
        <dbReference type="Proteomes" id="UP000326951"/>
    </source>
</evidence>
<dbReference type="GO" id="GO:0016301">
    <property type="term" value="F:kinase activity"/>
    <property type="evidence" value="ECO:0007669"/>
    <property type="project" value="UniProtKB-KW"/>
</dbReference>
<dbReference type="PANTHER" id="PTHR33799:SF1">
    <property type="entry name" value="PTS SYSTEM MANNOSE-SPECIFIC EIIAB COMPONENT-RELATED"/>
    <property type="match status" value="1"/>
</dbReference>
<dbReference type="AlphaFoldDB" id="A0A5K7WYY2"/>
<dbReference type="EMBL" id="AP021853">
    <property type="protein sequence ID" value="BBN99835.1"/>
    <property type="molecule type" value="Genomic_DNA"/>
</dbReference>
<dbReference type="PANTHER" id="PTHR33799">
    <property type="entry name" value="PTS PERMEASE-RELATED-RELATED"/>
    <property type="match status" value="1"/>
</dbReference>
<evidence type="ECO:0000256" key="1">
    <source>
        <dbReference type="ARBA" id="ARBA00004496"/>
    </source>
</evidence>
<accession>A0A5K7WYY2</accession>
<dbReference type="GO" id="GO:0016020">
    <property type="term" value="C:membrane"/>
    <property type="evidence" value="ECO:0007669"/>
    <property type="project" value="InterPro"/>
</dbReference>
<dbReference type="Proteomes" id="UP000326951">
    <property type="component" value="Chromosome"/>
</dbReference>
<keyword evidence="3" id="KW-0963">Cytoplasm</keyword>
<sequence>MKRIVVATHGELSKTLIETVELIVGSQTNLDYFCMTKDKSGEAGRQELKKIIFKNNEDQVLIFTDVFGGSVNNICAELLMDAQDPDRIHLVSGVNLPMLLTAILSLPSNSVEAVVAEAIQEAKQGIKYINDLLKGGDN</sequence>
<dbReference type="SUPFAM" id="SSF53062">
    <property type="entry name" value="PTS system fructose IIA component-like"/>
    <property type="match status" value="1"/>
</dbReference>
<name>A0A5K7WYY2_9BACL</name>
<evidence type="ECO:0000256" key="4">
    <source>
        <dbReference type="ARBA" id="ARBA00022597"/>
    </source>
</evidence>
<keyword evidence="2" id="KW-0813">Transport</keyword>
<dbReference type="InterPro" id="IPR004701">
    <property type="entry name" value="PTS_EIIA_man-typ"/>
</dbReference>
<keyword evidence="6" id="KW-0598">Phosphotransferase system</keyword>
<dbReference type="InterPro" id="IPR036662">
    <property type="entry name" value="PTS_EIIA_man-typ_sf"/>
</dbReference>
<evidence type="ECO:0000256" key="7">
    <source>
        <dbReference type="ARBA" id="ARBA00022777"/>
    </source>
</evidence>
<evidence type="ECO:0000256" key="2">
    <source>
        <dbReference type="ARBA" id="ARBA00022448"/>
    </source>
</evidence>
<feature type="domain" description="PTS EIIA type-4" evidence="8">
    <location>
        <begin position="1"/>
        <end position="126"/>
    </location>
</feature>
<organism evidence="9 10">
    <name type="scientific">Sporolactobacillus terrae</name>
    <dbReference type="NCBI Taxonomy" id="269673"/>
    <lineage>
        <taxon>Bacteria</taxon>
        <taxon>Bacillati</taxon>
        <taxon>Bacillota</taxon>
        <taxon>Bacilli</taxon>
        <taxon>Bacillales</taxon>
        <taxon>Sporolactobacillaceae</taxon>
        <taxon>Sporolactobacillus</taxon>
    </lineage>
</organism>
<keyword evidence="7" id="KW-0418">Kinase</keyword>
<dbReference type="PROSITE" id="PS51096">
    <property type="entry name" value="PTS_EIIA_TYPE_4"/>
    <property type="match status" value="1"/>
</dbReference>
<evidence type="ECO:0000256" key="6">
    <source>
        <dbReference type="ARBA" id="ARBA00022683"/>
    </source>
</evidence>
<keyword evidence="5" id="KW-0808">Transferase</keyword>
<evidence type="ECO:0000313" key="9">
    <source>
        <dbReference type="EMBL" id="BBN99835.1"/>
    </source>
</evidence>
<evidence type="ECO:0000256" key="5">
    <source>
        <dbReference type="ARBA" id="ARBA00022679"/>
    </source>
</evidence>
<dbReference type="Pfam" id="PF03610">
    <property type="entry name" value="EIIA-man"/>
    <property type="match status" value="1"/>
</dbReference>
<dbReference type="Gene3D" id="3.40.50.510">
    <property type="entry name" value="Phosphotransferase system, mannose-type IIA component"/>
    <property type="match status" value="1"/>
</dbReference>